<accession>A0A9W8QZT8</accession>
<gene>
    <name evidence="2" type="ORF">NW755_011515</name>
</gene>
<feature type="region of interest" description="Disordered" evidence="1">
    <location>
        <begin position="1"/>
        <end position="20"/>
    </location>
</feature>
<dbReference type="Proteomes" id="UP001152087">
    <property type="component" value="Unassembled WGS sequence"/>
</dbReference>
<comment type="caution">
    <text evidence="2">The sequence shown here is derived from an EMBL/GenBank/DDBJ whole genome shotgun (WGS) entry which is preliminary data.</text>
</comment>
<name>A0A9W8QZT8_9HYPO</name>
<organism evidence="2 3">
    <name type="scientific">Fusarium falciforme</name>
    <dbReference type="NCBI Taxonomy" id="195108"/>
    <lineage>
        <taxon>Eukaryota</taxon>
        <taxon>Fungi</taxon>
        <taxon>Dikarya</taxon>
        <taxon>Ascomycota</taxon>
        <taxon>Pezizomycotina</taxon>
        <taxon>Sordariomycetes</taxon>
        <taxon>Hypocreomycetidae</taxon>
        <taxon>Hypocreales</taxon>
        <taxon>Nectriaceae</taxon>
        <taxon>Fusarium</taxon>
        <taxon>Fusarium solani species complex</taxon>
    </lineage>
</organism>
<evidence type="ECO:0000256" key="1">
    <source>
        <dbReference type="SAM" id="MobiDB-lite"/>
    </source>
</evidence>
<dbReference type="EMBL" id="JAOQAV010000045">
    <property type="protein sequence ID" value="KAJ4180792.1"/>
    <property type="molecule type" value="Genomic_DNA"/>
</dbReference>
<dbReference type="AlphaFoldDB" id="A0A9W8QZT8"/>
<evidence type="ECO:0000313" key="2">
    <source>
        <dbReference type="EMBL" id="KAJ4180792.1"/>
    </source>
</evidence>
<keyword evidence="3" id="KW-1185">Reference proteome</keyword>
<reference evidence="2" key="1">
    <citation type="submission" date="2022-09" db="EMBL/GenBank/DDBJ databases">
        <title>Fusarium specimens isolated from Avocado Roots.</title>
        <authorList>
            <person name="Stajich J."/>
            <person name="Roper C."/>
            <person name="Heimlech-Rivalta G."/>
        </authorList>
    </citation>
    <scope>NUCLEOTIDE SEQUENCE</scope>
    <source>
        <strain evidence="2">A02</strain>
    </source>
</reference>
<proteinExistence type="predicted"/>
<evidence type="ECO:0000313" key="3">
    <source>
        <dbReference type="Proteomes" id="UP001152087"/>
    </source>
</evidence>
<sequence length="211" mass="23759">MQAQHDQPFTGVTPTGSTASSTLRVRAIFESGRQNSPRSKQYLLDWQQRHPPPTVSDLSQVRTEDIRSTASQMEPGLVPRKEQQLLDEIKADPEMQASFLLFKQTRGQTGKRKRTRDLEETGILTICAAQPAGSSHQQASRTPDDGQALRAQQLKDANDQDTRQMEVALEQRAEHFKQALAWGIEVHRLNAKIQRRRLEAEVARQGQGQGQ</sequence>
<protein>
    <submittedName>
        <fullName evidence="2">Uncharacterized protein</fullName>
    </submittedName>
</protein>